<protein>
    <recommendedName>
        <fullName evidence="2">GBF-interacting protein 1 N-terminal domain-containing protein</fullName>
    </recommendedName>
</protein>
<comment type="caution">
    <text evidence="3">The sequence shown here is derived from an EMBL/GenBank/DDBJ whole genome shotgun (WGS) entry which is preliminary data.</text>
</comment>
<keyword evidence="4" id="KW-1185">Reference proteome</keyword>
<dbReference type="EMBL" id="QGKV02000299">
    <property type="protein sequence ID" value="KAF3592390.1"/>
    <property type="molecule type" value="Genomic_DNA"/>
</dbReference>
<dbReference type="InterPro" id="IPR009719">
    <property type="entry name" value="GIP1_N"/>
</dbReference>
<dbReference type="Proteomes" id="UP000266723">
    <property type="component" value="Unassembled WGS sequence"/>
</dbReference>
<feature type="domain" description="GBF-interacting protein 1 N-terminal" evidence="2">
    <location>
        <begin position="26"/>
        <end position="84"/>
    </location>
</feature>
<feature type="compositionally biased region" description="Low complexity" evidence="1">
    <location>
        <begin position="1"/>
        <end position="11"/>
    </location>
</feature>
<dbReference type="Pfam" id="PF06972">
    <property type="entry name" value="GIP1_N"/>
    <property type="match status" value="1"/>
</dbReference>
<dbReference type="InterPro" id="IPR009060">
    <property type="entry name" value="UBA-like_sf"/>
</dbReference>
<proteinExistence type="predicted"/>
<evidence type="ECO:0000256" key="1">
    <source>
        <dbReference type="SAM" id="MobiDB-lite"/>
    </source>
</evidence>
<dbReference type="SUPFAM" id="SSF46934">
    <property type="entry name" value="UBA-like"/>
    <property type="match status" value="1"/>
</dbReference>
<feature type="region of interest" description="Disordered" evidence="1">
    <location>
        <begin position="1"/>
        <end position="29"/>
    </location>
</feature>
<evidence type="ECO:0000313" key="4">
    <source>
        <dbReference type="Proteomes" id="UP000266723"/>
    </source>
</evidence>
<accession>A0ABQ7E7I4</accession>
<organism evidence="3 4">
    <name type="scientific">Brassica cretica</name>
    <name type="common">Mustard</name>
    <dbReference type="NCBI Taxonomy" id="69181"/>
    <lineage>
        <taxon>Eukaryota</taxon>
        <taxon>Viridiplantae</taxon>
        <taxon>Streptophyta</taxon>
        <taxon>Embryophyta</taxon>
        <taxon>Tracheophyta</taxon>
        <taxon>Spermatophyta</taxon>
        <taxon>Magnoliopsida</taxon>
        <taxon>eudicotyledons</taxon>
        <taxon>Gunneridae</taxon>
        <taxon>Pentapetalae</taxon>
        <taxon>rosids</taxon>
        <taxon>malvids</taxon>
        <taxon>Brassicales</taxon>
        <taxon>Brassicaceae</taxon>
        <taxon>Brassiceae</taxon>
        <taxon>Brassica</taxon>
    </lineage>
</organism>
<reference evidence="3 4" key="1">
    <citation type="journal article" date="2020" name="BMC Genomics">
        <title>Intraspecific diversification of the crop wild relative Brassica cretica Lam. using demographic model selection.</title>
        <authorList>
            <person name="Kioukis A."/>
            <person name="Michalopoulou V.A."/>
            <person name="Briers L."/>
            <person name="Pirintsos S."/>
            <person name="Studholme D.J."/>
            <person name="Pavlidis P."/>
            <person name="Sarris P.F."/>
        </authorList>
    </citation>
    <scope>NUCLEOTIDE SEQUENCE [LARGE SCALE GENOMIC DNA]</scope>
    <source>
        <strain evidence="4">cv. PFS-1207/04</strain>
    </source>
</reference>
<dbReference type="PANTHER" id="PTHR46445">
    <property type="entry name" value="RNA POLYMERASE II DEGRADATION FACTOR-LIKE PROTEIN (DUF1296)"/>
    <property type="match status" value="1"/>
</dbReference>
<evidence type="ECO:0000259" key="2">
    <source>
        <dbReference type="Pfam" id="PF06972"/>
    </source>
</evidence>
<gene>
    <name evidence="3" type="ORF">DY000_02023669</name>
</gene>
<dbReference type="PANTHER" id="PTHR46445:SF10">
    <property type="entry name" value="GBF-INTERACTING PROTEIN 1 N-TERMINAL DOMAIN-CONTAINING PROTEIN"/>
    <property type="match status" value="1"/>
</dbReference>
<sequence>MSSSSSIKVVVVGGGGRKGNNGMNDIPSGSRKIVQSLKEVVNSPEAEIYAMLKDCNMDPNEAVHRLLSQDPFHEVKSKKEKKKEVSQSVLKPVFLPQIDH</sequence>
<name>A0ABQ7E7I4_BRACR</name>
<evidence type="ECO:0000313" key="3">
    <source>
        <dbReference type="EMBL" id="KAF3592390.1"/>
    </source>
</evidence>